<evidence type="ECO:0000256" key="3">
    <source>
        <dbReference type="SAM" id="Phobius"/>
    </source>
</evidence>
<sequence>MRISTLLFCLFLLTKGFAYQSTFETLSRENGLPHSTVNTIVQDHDGYMWFGTQDGLVRYDGYEYKVFRASKTAPHAIIDDNVSSIFVDSKNRLWIRFDAGGVSVYDSDLGYFLNLFHDPNDSTTLSSVMVTDNSTLQNRHTFCEDAEGNIWMASNNGLNRIDQNYRVKRYFKKSGLKTNEITALYYDLQTNLVFVGTTQGLSVIHPKTEKITNTGLQSTESFITLIRKDQTNTYWIGTKNHGLYRFRLTHDLKMVGEKRFLATDQGIQEEKPLRIHDICIARDGRIWVGGDTGLHLLDQHGKVIKNYTGHFSEPQITSVKEDERGEIWASSTAMSRGLFHVTDHKVEEYNHKDARRHGFGTNYILSMTFDKEGILWMGSSKGGVIKKNPYLPAFGSLKKSVLEADRKSDTEVYSIYKNKDQLFVGTNSHLFVLNEDFEVEHTYKIGTTDKDLSANIIGVIKPFKQQLWVGYFTGKLSLLDPELQSFTHFAEHLPEDPTKFKGWSLRDICTDKNGTSYFATMYGGLIYQRKGENTFGNVEDLLKGQSVNFKGIMSLKCMVDGRILIGTNTGLFVYDPEQINLKHLTKEKNGLSHNEIRCIHQSKHGDIFLGTRFGLTHLNTSFEVINTYDYDNGLPSNTIHGILEDEQGQLWMSTNNGISCFNQEQKTFTNFTTEDGISSHEYNECAFFQDQEGVMYFGGSSGLTYFHPAQIHVDSEAKKVNFTALKLNQKLILPQNKTEEEAFLTDKIENTHRLNIPLNQNNIRLSLSTLDYRFPSKIFYRYQMKGFDKEWKYLRAGEHQIHYSWLNAGDYELLVQSSTDGKQWSESRNLAIEVIAPFYQRWWFLLIIALALISVVAWSIRNRIQREKEQKVLLNQQVEEAVQELREQQSLLEEKYKKEEGERWLQKELGKMNKILNLNKASIEKLSQQIISHLAPCIEAPLAVVHLKRQQQLHVAAQYGCSLEISRTYDIGEGIIGSTFKDQQAKFFEQLPPQYFQPVSSGLGQLTDCFLYLFPIKYEEITVGVLEIGILKPLDPLHQSMIERMLEAMAIRLNAMETQEQLSSRVAEEAMHQAEREKFMVEEDN</sequence>
<protein>
    <recommendedName>
        <fullName evidence="5">Two component regulator three Y domain-containing protein</fullName>
    </recommendedName>
</protein>
<keyword evidence="3" id="KW-0812">Transmembrane</keyword>
<dbReference type="InterPro" id="IPR011123">
    <property type="entry name" value="Y_Y_Y"/>
</dbReference>
<dbReference type="Pfam" id="PF07494">
    <property type="entry name" value="Reg_prop"/>
    <property type="match status" value="2"/>
</dbReference>
<feature type="domain" description="Two component regulator three Y" evidence="5">
    <location>
        <begin position="771"/>
        <end position="834"/>
    </location>
</feature>
<evidence type="ECO:0000259" key="5">
    <source>
        <dbReference type="Pfam" id="PF07495"/>
    </source>
</evidence>
<evidence type="ECO:0000313" key="6">
    <source>
        <dbReference type="EMBL" id="BDD01120.1"/>
    </source>
</evidence>
<dbReference type="EMBL" id="AP025293">
    <property type="protein sequence ID" value="BDD01120.1"/>
    <property type="molecule type" value="Genomic_DNA"/>
</dbReference>
<dbReference type="PANTHER" id="PTHR43547:SF2">
    <property type="entry name" value="HYBRID SIGNAL TRANSDUCTION HISTIDINE KINASE C"/>
    <property type="match status" value="1"/>
</dbReference>
<keyword evidence="3" id="KW-1133">Transmembrane helix</keyword>
<organism evidence="6 7">
    <name type="scientific">Persicobacter psychrovividus</name>
    <dbReference type="NCBI Taxonomy" id="387638"/>
    <lineage>
        <taxon>Bacteria</taxon>
        <taxon>Pseudomonadati</taxon>
        <taxon>Bacteroidota</taxon>
        <taxon>Cytophagia</taxon>
        <taxon>Cytophagales</taxon>
        <taxon>Persicobacteraceae</taxon>
        <taxon>Persicobacter</taxon>
    </lineage>
</organism>
<keyword evidence="1" id="KW-0597">Phosphoprotein</keyword>
<dbReference type="SUPFAM" id="SSF50998">
    <property type="entry name" value="Quinoprotein alcohol dehydrogenase-like"/>
    <property type="match status" value="1"/>
</dbReference>
<keyword evidence="4" id="KW-0732">Signal</keyword>
<evidence type="ECO:0000256" key="4">
    <source>
        <dbReference type="SAM" id="SignalP"/>
    </source>
</evidence>
<dbReference type="SUPFAM" id="SSF55781">
    <property type="entry name" value="GAF domain-like"/>
    <property type="match status" value="1"/>
</dbReference>
<evidence type="ECO:0000256" key="2">
    <source>
        <dbReference type="SAM" id="Coils"/>
    </source>
</evidence>
<accession>A0ABM7VJE9</accession>
<dbReference type="InterPro" id="IPR011110">
    <property type="entry name" value="Reg_prop"/>
</dbReference>
<dbReference type="InterPro" id="IPR013783">
    <property type="entry name" value="Ig-like_fold"/>
</dbReference>
<dbReference type="InterPro" id="IPR015943">
    <property type="entry name" value="WD40/YVTN_repeat-like_dom_sf"/>
</dbReference>
<dbReference type="RefSeq" id="WP_338398289.1">
    <property type="nucleotide sequence ID" value="NZ_AP025293.1"/>
</dbReference>
<feature type="signal peptide" evidence="4">
    <location>
        <begin position="1"/>
        <end position="20"/>
    </location>
</feature>
<feature type="coiled-coil region" evidence="2">
    <location>
        <begin position="864"/>
        <end position="902"/>
    </location>
</feature>
<feature type="transmembrane region" description="Helical" evidence="3">
    <location>
        <begin position="842"/>
        <end position="860"/>
    </location>
</feature>
<dbReference type="InterPro" id="IPR011047">
    <property type="entry name" value="Quinoprotein_ADH-like_sf"/>
</dbReference>
<dbReference type="Gene3D" id="3.30.450.40">
    <property type="match status" value="1"/>
</dbReference>
<keyword evidence="2" id="KW-0175">Coiled coil</keyword>
<feature type="chain" id="PRO_5046568624" description="Two component regulator three Y domain-containing protein" evidence="4">
    <location>
        <begin position="21"/>
        <end position="1085"/>
    </location>
</feature>
<dbReference type="SUPFAM" id="SSF63829">
    <property type="entry name" value="Calcium-dependent phosphotriesterase"/>
    <property type="match status" value="2"/>
</dbReference>
<gene>
    <name evidence="6" type="ORF">PEPS_34000</name>
</gene>
<dbReference type="Gene3D" id="2.60.40.10">
    <property type="entry name" value="Immunoglobulins"/>
    <property type="match status" value="1"/>
</dbReference>
<keyword evidence="6" id="KW-0614">Plasmid</keyword>
<reference evidence="6 7" key="1">
    <citation type="submission" date="2021-12" db="EMBL/GenBank/DDBJ databases">
        <title>Genome sequencing of bacteria with rrn-lacking chromosome and rrn-plasmid.</title>
        <authorList>
            <person name="Anda M."/>
            <person name="Iwasaki W."/>
        </authorList>
    </citation>
    <scope>NUCLEOTIDE SEQUENCE [LARGE SCALE GENOMIC DNA]</scope>
    <source>
        <strain evidence="6 7">NBRC 101262</strain>
        <plasmid evidence="6 7">pPP1</plasmid>
    </source>
</reference>
<name>A0ABM7VJE9_9BACT</name>
<keyword evidence="7" id="KW-1185">Reference proteome</keyword>
<dbReference type="PANTHER" id="PTHR43547">
    <property type="entry name" value="TWO-COMPONENT HISTIDINE KINASE"/>
    <property type="match status" value="1"/>
</dbReference>
<proteinExistence type="predicted"/>
<keyword evidence="3" id="KW-0472">Membrane</keyword>
<evidence type="ECO:0000313" key="7">
    <source>
        <dbReference type="Proteomes" id="UP001354989"/>
    </source>
</evidence>
<evidence type="ECO:0000256" key="1">
    <source>
        <dbReference type="ARBA" id="ARBA00022553"/>
    </source>
</evidence>
<dbReference type="Gene3D" id="2.130.10.10">
    <property type="entry name" value="YVTN repeat-like/Quinoprotein amine dehydrogenase"/>
    <property type="match status" value="3"/>
</dbReference>
<geneLocation type="plasmid" evidence="6 7">
    <name>pPP1</name>
</geneLocation>
<dbReference type="Proteomes" id="UP001354989">
    <property type="component" value="Plasmid pPP1"/>
</dbReference>
<dbReference type="Pfam" id="PF07495">
    <property type="entry name" value="Y_Y_Y"/>
    <property type="match status" value="1"/>
</dbReference>
<dbReference type="InterPro" id="IPR029016">
    <property type="entry name" value="GAF-like_dom_sf"/>
</dbReference>